<keyword evidence="1" id="KW-1133">Transmembrane helix</keyword>
<comment type="caution">
    <text evidence="2">The sequence shown here is derived from an EMBL/GenBank/DDBJ whole genome shotgun (WGS) entry which is preliminary data.</text>
</comment>
<name>A0AAN9R478_CANGL</name>
<dbReference type="EMBL" id="JAYMYQ010000001">
    <property type="protein sequence ID" value="KAK7358311.1"/>
    <property type="molecule type" value="Genomic_DNA"/>
</dbReference>
<reference evidence="2 3" key="1">
    <citation type="submission" date="2024-01" db="EMBL/GenBank/DDBJ databases">
        <title>The genomes of 5 underutilized Papilionoideae crops provide insights into root nodulation and disease resistanc.</title>
        <authorList>
            <person name="Jiang F."/>
        </authorList>
    </citation>
    <scope>NUCLEOTIDE SEQUENCE [LARGE SCALE GENOMIC DNA]</scope>
    <source>
        <strain evidence="2">LVBAO_FW01</strain>
        <tissue evidence="2">Leaves</tissue>
    </source>
</reference>
<feature type="transmembrane region" description="Helical" evidence="1">
    <location>
        <begin position="21"/>
        <end position="41"/>
    </location>
</feature>
<accession>A0AAN9R478</accession>
<proteinExistence type="predicted"/>
<gene>
    <name evidence="2" type="ORF">VNO77_00238</name>
</gene>
<organism evidence="2 3">
    <name type="scientific">Canavalia gladiata</name>
    <name type="common">Sword bean</name>
    <name type="synonym">Dolichos gladiatus</name>
    <dbReference type="NCBI Taxonomy" id="3824"/>
    <lineage>
        <taxon>Eukaryota</taxon>
        <taxon>Viridiplantae</taxon>
        <taxon>Streptophyta</taxon>
        <taxon>Embryophyta</taxon>
        <taxon>Tracheophyta</taxon>
        <taxon>Spermatophyta</taxon>
        <taxon>Magnoliopsida</taxon>
        <taxon>eudicotyledons</taxon>
        <taxon>Gunneridae</taxon>
        <taxon>Pentapetalae</taxon>
        <taxon>rosids</taxon>
        <taxon>fabids</taxon>
        <taxon>Fabales</taxon>
        <taxon>Fabaceae</taxon>
        <taxon>Papilionoideae</taxon>
        <taxon>50 kb inversion clade</taxon>
        <taxon>NPAAA clade</taxon>
        <taxon>indigoferoid/millettioid clade</taxon>
        <taxon>Phaseoleae</taxon>
        <taxon>Canavalia</taxon>
    </lineage>
</organism>
<keyword evidence="1" id="KW-0472">Membrane</keyword>
<protein>
    <submittedName>
        <fullName evidence="2">Uncharacterized protein</fullName>
    </submittedName>
</protein>
<dbReference type="Proteomes" id="UP001367508">
    <property type="component" value="Unassembled WGS sequence"/>
</dbReference>
<evidence type="ECO:0000313" key="2">
    <source>
        <dbReference type="EMBL" id="KAK7358311.1"/>
    </source>
</evidence>
<keyword evidence="1" id="KW-0812">Transmembrane</keyword>
<evidence type="ECO:0000313" key="3">
    <source>
        <dbReference type="Proteomes" id="UP001367508"/>
    </source>
</evidence>
<evidence type="ECO:0000256" key="1">
    <source>
        <dbReference type="SAM" id="Phobius"/>
    </source>
</evidence>
<sequence length="184" mass="21108">MYRDELESIIHGCKHSSSCCTFCSLFMGFIVIVSPISYIYIFSINFVSFPFQFISIIYEHFTCIDILNRDNSLLFSISNRCFNETIDFKCFSLLLFQYQSALIRVMMVLSKNMPTVLMGPQSPMVVTSREIEVPIQIESNSSRAVEPKSCRKHGASYNARDASGIDNPDWDQCLLLTKVHLERI</sequence>
<dbReference type="AlphaFoldDB" id="A0AAN9R478"/>
<keyword evidence="3" id="KW-1185">Reference proteome</keyword>